<reference evidence="2 3" key="1">
    <citation type="submission" date="2019-07" db="EMBL/GenBank/DDBJ databases">
        <title>SAR11 Genome Evolution.</title>
        <authorList>
            <person name="Giovannoni S."/>
        </authorList>
    </citation>
    <scope>NUCLEOTIDE SEQUENCE [LARGE SCALE GENOMIC DNA]</scope>
    <source>
        <strain evidence="2 3">HTCC9565</strain>
    </source>
</reference>
<comment type="caution">
    <text evidence="2">The sequence shown here is derived from an EMBL/GenBank/DDBJ whole genome shotgun (WGS) entry which is preliminary data.</text>
</comment>
<gene>
    <name evidence="2" type="ORF">VP91_00010860</name>
</gene>
<sequence length="153" mass="16324">MNFEKKISELKIILPDAKAPVGSYVASKIIGKMLFISGQISISADGELIKGKIGKDLKTEDGYEAAKRCGLSIISQVKKACNDDLSKIKSCIKLTGFVNSTEDFTEQPKVINGASDLIVSIFGDAGMHTRAAISTNSLPLGVSVEVDAIFELN</sequence>
<dbReference type="InterPro" id="IPR013813">
    <property type="entry name" value="Endoribo_LPSP/chorism_mut-like"/>
</dbReference>
<accession>A0ABX1T1E3</accession>
<organism evidence="2 3">
    <name type="scientific">Pelagibacter ubique</name>
    <dbReference type="NCBI Taxonomy" id="198252"/>
    <lineage>
        <taxon>Bacteria</taxon>
        <taxon>Pseudomonadati</taxon>
        <taxon>Pseudomonadota</taxon>
        <taxon>Alphaproteobacteria</taxon>
        <taxon>Candidatus Pelagibacterales</taxon>
        <taxon>Candidatus Pelagibacteraceae</taxon>
        <taxon>Candidatus Pelagibacter</taxon>
    </lineage>
</organism>
<name>A0ABX1T1E3_PELUQ</name>
<dbReference type="SUPFAM" id="SSF55298">
    <property type="entry name" value="YjgF-like"/>
    <property type="match status" value="1"/>
</dbReference>
<dbReference type="Gene3D" id="3.30.1330.40">
    <property type="entry name" value="RutC-like"/>
    <property type="match status" value="1"/>
</dbReference>
<protein>
    <submittedName>
        <fullName evidence="2">Enamine deaminase RidA (YjgF/YER057c/UK114 family)</fullName>
    </submittedName>
</protein>
<dbReference type="InterPro" id="IPR035959">
    <property type="entry name" value="RutC-like_sf"/>
</dbReference>
<keyword evidence="3" id="KW-1185">Reference proteome</keyword>
<dbReference type="Pfam" id="PF14588">
    <property type="entry name" value="YjgF_endoribonc"/>
    <property type="match status" value="1"/>
</dbReference>
<dbReference type="PANTHER" id="PTHR43760:SF1">
    <property type="entry name" value="ENDORIBONUCLEASE L-PSP_CHORISMATE MUTASE-LIKE DOMAIN-CONTAINING PROTEIN"/>
    <property type="match status" value="1"/>
</dbReference>
<dbReference type="EMBL" id="LANA01000002">
    <property type="protein sequence ID" value="NMN67932.1"/>
    <property type="molecule type" value="Genomic_DNA"/>
</dbReference>
<dbReference type="CDD" id="cd02199">
    <property type="entry name" value="YjgF_YER057c_UK114_like_1"/>
    <property type="match status" value="1"/>
</dbReference>
<feature type="domain" description="Endoribonuclease L-PSP/chorismate mutase-like" evidence="1">
    <location>
        <begin position="12"/>
        <end position="141"/>
    </location>
</feature>
<evidence type="ECO:0000313" key="3">
    <source>
        <dbReference type="Proteomes" id="UP001166004"/>
    </source>
</evidence>
<dbReference type="RefSeq" id="WP_169036431.1">
    <property type="nucleotide sequence ID" value="NZ_LANA01000002.1"/>
</dbReference>
<dbReference type="PANTHER" id="PTHR43760">
    <property type="entry name" value="ENDORIBONUCLEASE-RELATED"/>
    <property type="match status" value="1"/>
</dbReference>
<dbReference type="Proteomes" id="UP001166004">
    <property type="component" value="Unassembled WGS sequence"/>
</dbReference>
<evidence type="ECO:0000259" key="1">
    <source>
        <dbReference type="Pfam" id="PF14588"/>
    </source>
</evidence>
<proteinExistence type="predicted"/>
<evidence type="ECO:0000313" key="2">
    <source>
        <dbReference type="EMBL" id="NMN67932.1"/>
    </source>
</evidence>